<evidence type="ECO:0000256" key="4">
    <source>
        <dbReference type="ARBA" id="ARBA00012583"/>
    </source>
</evidence>
<dbReference type="Gene3D" id="3.90.550.10">
    <property type="entry name" value="Spore Coat Polysaccharide Biosynthesis Protein SpsA, Chain A"/>
    <property type="match status" value="1"/>
</dbReference>
<keyword evidence="11 13" id="KW-0472">Membrane</keyword>
<evidence type="ECO:0000256" key="5">
    <source>
        <dbReference type="ARBA" id="ARBA00022676"/>
    </source>
</evidence>
<keyword evidence="7 13" id="KW-0812">Transmembrane</keyword>
<feature type="transmembrane region" description="Helical" evidence="13">
    <location>
        <begin position="345"/>
        <end position="363"/>
    </location>
</feature>
<feature type="transmembrane region" description="Helical" evidence="13">
    <location>
        <begin position="369"/>
        <end position="390"/>
    </location>
</feature>
<dbReference type="SUPFAM" id="SSF53448">
    <property type="entry name" value="Nucleotide-diphospho-sugar transferases"/>
    <property type="match status" value="1"/>
</dbReference>
<evidence type="ECO:0000256" key="12">
    <source>
        <dbReference type="ARBA" id="ARBA00045097"/>
    </source>
</evidence>
<evidence type="ECO:0000313" key="16">
    <source>
        <dbReference type="Proteomes" id="UP000177907"/>
    </source>
</evidence>
<feature type="transmembrane region" description="Helical" evidence="13">
    <location>
        <begin position="509"/>
        <end position="534"/>
    </location>
</feature>
<dbReference type="PANTHER" id="PTHR10859">
    <property type="entry name" value="GLYCOSYL TRANSFERASE"/>
    <property type="match status" value="1"/>
</dbReference>
<proteinExistence type="inferred from homology"/>
<dbReference type="Proteomes" id="UP000177907">
    <property type="component" value="Unassembled WGS sequence"/>
</dbReference>
<feature type="domain" description="Glycosyltransferase 2-like" evidence="14">
    <location>
        <begin position="15"/>
        <end position="187"/>
    </location>
</feature>
<dbReference type="STRING" id="1798704.A3J93_01040"/>
<feature type="transmembrane region" description="Helical" evidence="13">
    <location>
        <begin position="425"/>
        <end position="458"/>
    </location>
</feature>
<evidence type="ECO:0000256" key="6">
    <source>
        <dbReference type="ARBA" id="ARBA00022679"/>
    </source>
</evidence>
<evidence type="ECO:0000256" key="7">
    <source>
        <dbReference type="ARBA" id="ARBA00022692"/>
    </source>
</evidence>
<feature type="transmembrane region" description="Helical" evidence="13">
    <location>
        <begin position="546"/>
        <end position="565"/>
    </location>
</feature>
<reference evidence="15 16" key="1">
    <citation type="journal article" date="2016" name="Nat. Commun.">
        <title>Thousands of microbial genomes shed light on interconnected biogeochemical processes in an aquifer system.</title>
        <authorList>
            <person name="Anantharaman K."/>
            <person name="Brown C.T."/>
            <person name="Hug L.A."/>
            <person name="Sharon I."/>
            <person name="Castelle C.J."/>
            <person name="Probst A.J."/>
            <person name="Thomas B.C."/>
            <person name="Singh A."/>
            <person name="Wilkins M.J."/>
            <person name="Karaoz U."/>
            <person name="Brodie E.L."/>
            <person name="Williams K.H."/>
            <person name="Hubbard S.S."/>
            <person name="Banfield J.F."/>
        </authorList>
    </citation>
    <scope>NUCLEOTIDE SEQUENCE [LARGE SCALE GENOMIC DNA]</scope>
</reference>
<sequence>MSLNSGGQKVKINLSIVIPVYNEQERIQTTFRAVDDFVARESQNYNLEIIFVNDGSQDDTPVLIEQYIKNKVGVARLISYDDNKGKGYAVRQGMLKSTGDYCLMIDADMSTSFDELNLSYPLIMRGEPIIIGSRKGQTAVLIKKQPWYRQKMGEIYAGLARVVTGLKIKDFGCGFKIFSRAAIADIFSRTFINGWIFDTEVLFLAKKFGYRVNEIGVRWINDDDSRVNAGREAIKSLWDLGRIYWAHRDLDQKQTKLSEGGFNKRKEYLSLLLIIILAALAYLPYLLYPNFSLLDDPWYLNQAHKLSLFDWRGMVMAHSGRLIPFTLFFYVALYKLANFTAVGFIYLRFLELVIILFLSYYLIKSMSSVARAIWGTIFILSSSAIITNFYELETQDHLTVLLLLPFTIVYHKILKFIEFGEKKVWLYWLLSAFFLLLSFLTKETNIFLVVVFALLLGYDFAVRSGRGVKLLNFSYLLVSLVWLLIYYLNSKLTGAVAGDYNLGNLIGTSFGYLKILNFNILLVVFAFLGIIINLRKEGINFLMDKQRVVFLILLSIASFAIYLPWGSVADRYLAVPVVFFYILLFSKIDFSQNKKFWVGLLALVLAGNLYLSTFHVIRFYGSRVADAKLLDYLDANSSDYDQVCTSLSPQSVEGILELNIWLNEIKQSGKKICTLTKLDNNYYIAIKSLLDKADITYGENVRVNDRTIVIVPNFTGVVFSPFDDKYEFISEQNLEYKIYNLHPTRGFETKTFGWIIGRVELNTNYEKNNNPAK</sequence>
<feature type="transmembrane region" description="Helical" evidence="13">
    <location>
        <begin position="571"/>
        <end position="590"/>
    </location>
</feature>
<dbReference type="AlphaFoldDB" id="A0A1F6NYD5"/>
<dbReference type="CDD" id="cd04188">
    <property type="entry name" value="DPG_synthase"/>
    <property type="match status" value="1"/>
</dbReference>
<evidence type="ECO:0000256" key="8">
    <source>
        <dbReference type="ARBA" id="ARBA00022824"/>
    </source>
</evidence>
<keyword evidence="8" id="KW-0256">Endoplasmic reticulum</keyword>
<dbReference type="PANTHER" id="PTHR10859:SF91">
    <property type="entry name" value="DOLICHYL-PHOSPHATE BETA-GLUCOSYLTRANSFERASE"/>
    <property type="match status" value="1"/>
</dbReference>
<dbReference type="InterPro" id="IPR001173">
    <property type="entry name" value="Glyco_trans_2-like"/>
</dbReference>
<dbReference type="GO" id="GO:0004581">
    <property type="term" value="F:dolichyl-phosphate beta-glucosyltransferase activity"/>
    <property type="evidence" value="ECO:0007669"/>
    <property type="project" value="UniProtKB-EC"/>
</dbReference>
<dbReference type="EC" id="2.4.1.117" evidence="4"/>
<feature type="transmembrane region" description="Helical" evidence="13">
    <location>
        <begin position="597"/>
        <end position="620"/>
    </location>
</feature>
<dbReference type="InterPro" id="IPR035518">
    <property type="entry name" value="DPG_synthase"/>
</dbReference>
<keyword evidence="9" id="KW-0735">Signal-anchor</keyword>
<feature type="transmembrane region" description="Helical" evidence="13">
    <location>
        <begin position="315"/>
        <end position="333"/>
    </location>
</feature>
<accession>A0A1F6NYD5</accession>
<organism evidence="15 16">
    <name type="scientific">Candidatus Magasanikbacteria bacterium RIFOXYC2_FULL_42_28</name>
    <dbReference type="NCBI Taxonomy" id="1798704"/>
    <lineage>
        <taxon>Bacteria</taxon>
        <taxon>Candidatus Magasanikiibacteriota</taxon>
    </lineage>
</organism>
<evidence type="ECO:0000259" key="14">
    <source>
        <dbReference type="Pfam" id="PF00535"/>
    </source>
</evidence>
<feature type="transmembrane region" description="Helical" evidence="13">
    <location>
        <begin position="268"/>
        <end position="288"/>
    </location>
</feature>
<comment type="subcellular location">
    <subcellularLocation>
        <location evidence="1">Endoplasmic reticulum membrane</location>
        <topology evidence="1">Single-pass membrane protein</topology>
    </subcellularLocation>
</comment>
<evidence type="ECO:0000256" key="11">
    <source>
        <dbReference type="ARBA" id="ARBA00023136"/>
    </source>
</evidence>
<evidence type="ECO:0000313" key="15">
    <source>
        <dbReference type="EMBL" id="OGH88664.1"/>
    </source>
</evidence>
<evidence type="ECO:0000256" key="10">
    <source>
        <dbReference type="ARBA" id="ARBA00022989"/>
    </source>
</evidence>
<protein>
    <recommendedName>
        <fullName evidence="4">dolichyl-phosphate beta-glucosyltransferase</fullName>
        <ecNumber evidence="4">2.4.1.117</ecNumber>
    </recommendedName>
</protein>
<gene>
    <name evidence="15" type="ORF">A3J93_01040</name>
</gene>
<keyword evidence="6" id="KW-0808">Transferase</keyword>
<keyword evidence="5" id="KW-0328">Glycosyltransferase</keyword>
<dbReference type="Pfam" id="PF00535">
    <property type="entry name" value="Glycos_transf_2"/>
    <property type="match status" value="1"/>
</dbReference>
<comment type="pathway">
    <text evidence="2">Protein modification; protein glycosylation.</text>
</comment>
<evidence type="ECO:0000256" key="13">
    <source>
        <dbReference type="SAM" id="Phobius"/>
    </source>
</evidence>
<keyword evidence="10 13" id="KW-1133">Transmembrane helix</keyword>
<name>A0A1F6NYD5_9BACT</name>
<evidence type="ECO:0000256" key="9">
    <source>
        <dbReference type="ARBA" id="ARBA00022968"/>
    </source>
</evidence>
<comment type="caution">
    <text evidence="15">The sequence shown here is derived from an EMBL/GenBank/DDBJ whole genome shotgun (WGS) entry which is preliminary data.</text>
</comment>
<evidence type="ECO:0000256" key="3">
    <source>
        <dbReference type="ARBA" id="ARBA00006739"/>
    </source>
</evidence>
<dbReference type="GO" id="GO:0006487">
    <property type="term" value="P:protein N-linked glycosylation"/>
    <property type="evidence" value="ECO:0007669"/>
    <property type="project" value="TreeGrafter"/>
</dbReference>
<feature type="transmembrane region" description="Helical" evidence="13">
    <location>
        <begin position="397"/>
        <end position="413"/>
    </location>
</feature>
<dbReference type="EMBL" id="MFQZ01000001">
    <property type="protein sequence ID" value="OGH88664.1"/>
    <property type="molecule type" value="Genomic_DNA"/>
</dbReference>
<evidence type="ECO:0000256" key="2">
    <source>
        <dbReference type="ARBA" id="ARBA00004922"/>
    </source>
</evidence>
<dbReference type="InterPro" id="IPR029044">
    <property type="entry name" value="Nucleotide-diphossugar_trans"/>
</dbReference>
<feature type="transmembrane region" description="Helical" evidence="13">
    <location>
        <begin position="470"/>
        <end position="489"/>
    </location>
</feature>
<evidence type="ECO:0000256" key="1">
    <source>
        <dbReference type="ARBA" id="ARBA00004389"/>
    </source>
</evidence>
<comment type="similarity">
    <text evidence="3">Belongs to the glycosyltransferase 2 family.</text>
</comment>
<comment type="catalytic activity">
    <reaction evidence="12">
        <text>a di-trans,poly-cis-dolichyl phosphate + UDP-alpha-D-glucose = a di-trans,poly-cis-dolichyl beta-D-glucosyl phosphate + UDP</text>
        <dbReference type="Rhea" id="RHEA:15401"/>
        <dbReference type="Rhea" id="RHEA-COMP:19498"/>
        <dbReference type="Rhea" id="RHEA-COMP:19502"/>
        <dbReference type="ChEBI" id="CHEBI:57525"/>
        <dbReference type="ChEBI" id="CHEBI:57683"/>
        <dbReference type="ChEBI" id="CHEBI:58223"/>
        <dbReference type="ChEBI" id="CHEBI:58885"/>
        <dbReference type="EC" id="2.4.1.117"/>
    </reaction>
    <physiologicalReaction direction="left-to-right" evidence="12">
        <dbReference type="Rhea" id="RHEA:15402"/>
    </physiologicalReaction>
</comment>